<dbReference type="Gene3D" id="2.40.170.20">
    <property type="entry name" value="TonB-dependent receptor, beta-barrel domain"/>
    <property type="match status" value="1"/>
</dbReference>
<comment type="similarity">
    <text evidence="7">Belongs to the TonB-dependent receptor family.</text>
</comment>
<organism evidence="10 11">
    <name type="scientific">Segatella copri</name>
    <dbReference type="NCBI Taxonomy" id="165179"/>
    <lineage>
        <taxon>Bacteria</taxon>
        <taxon>Pseudomonadati</taxon>
        <taxon>Bacteroidota</taxon>
        <taxon>Bacteroidia</taxon>
        <taxon>Bacteroidales</taxon>
        <taxon>Prevotellaceae</taxon>
        <taxon>Segatella</taxon>
    </lineage>
</organism>
<dbReference type="InterPro" id="IPR037066">
    <property type="entry name" value="Plug_dom_sf"/>
</dbReference>
<evidence type="ECO:0000313" key="11">
    <source>
        <dbReference type="Proteomes" id="UP000285776"/>
    </source>
</evidence>
<dbReference type="NCBIfam" id="TIGR04057">
    <property type="entry name" value="SusC_RagA_signa"/>
    <property type="match status" value="1"/>
</dbReference>
<name>A0AA92UDA4_9BACT</name>
<keyword evidence="10" id="KW-0675">Receptor</keyword>
<dbReference type="EMBL" id="QSAV01000004">
    <property type="protein sequence ID" value="RGW82142.1"/>
    <property type="molecule type" value="Genomic_DNA"/>
</dbReference>
<dbReference type="Pfam" id="PF07715">
    <property type="entry name" value="Plug"/>
    <property type="match status" value="1"/>
</dbReference>
<dbReference type="PROSITE" id="PS52016">
    <property type="entry name" value="TONB_DEPENDENT_REC_3"/>
    <property type="match status" value="1"/>
</dbReference>
<feature type="chain" id="PRO_5041634428" evidence="8">
    <location>
        <begin position="22"/>
        <end position="1089"/>
    </location>
</feature>
<evidence type="ECO:0000256" key="2">
    <source>
        <dbReference type="ARBA" id="ARBA00022448"/>
    </source>
</evidence>
<dbReference type="NCBIfam" id="TIGR04056">
    <property type="entry name" value="OMP_RagA_SusC"/>
    <property type="match status" value="1"/>
</dbReference>
<dbReference type="InterPro" id="IPR039426">
    <property type="entry name" value="TonB-dep_rcpt-like"/>
</dbReference>
<dbReference type="SUPFAM" id="SSF49464">
    <property type="entry name" value="Carboxypeptidase regulatory domain-like"/>
    <property type="match status" value="1"/>
</dbReference>
<evidence type="ECO:0000259" key="9">
    <source>
        <dbReference type="Pfam" id="PF07715"/>
    </source>
</evidence>
<evidence type="ECO:0000256" key="8">
    <source>
        <dbReference type="SAM" id="SignalP"/>
    </source>
</evidence>
<evidence type="ECO:0000256" key="4">
    <source>
        <dbReference type="ARBA" id="ARBA00022692"/>
    </source>
</evidence>
<reference evidence="10 11" key="1">
    <citation type="submission" date="2018-08" db="EMBL/GenBank/DDBJ databases">
        <title>A genome reference for cultivated species of the human gut microbiota.</title>
        <authorList>
            <person name="Zou Y."/>
            <person name="Xue W."/>
            <person name="Luo G."/>
        </authorList>
    </citation>
    <scope>NUCLEOTIDE SEQUENCE [LARGE SCALE GENOMIC DNA]</scope>
    <source>
        <strain evidence="10 11">AF10-17</strain>
    </source>
</reference>
<dbReference type="SUPFAM" id="SSF56935">
    <property type="entry name" value="Porins"/>
    <property type="match status" value="1"/>
</dbReference>
<keyword evidence="4 7" id="KW-0812">Transmembrane</keyword>
<dbReference type="AlphaFoldDB" id="A0AA92UDA4"/>
<dbReference type="InterPro" id="IPR023997">
    <property type="entry name" value="TonB-dep_OMP_SusC/RagA_CS"/>
</dbReference>
<feature type="domain" description="TonB-dependent receptor plug" evidence="9">
    <location>
        <begin position="115"/>
        <end position="219"/>
    </location>
</feature>
<evidence type="ECO:0000256" key="5">
    <source>
        <dbReference type="ARBA" id="ARBA00023136"/>
    </source>
</evidence>
<feature type="signal peptide" evidence="8">
    <location>
        <begin position="1"/>
        <end position="21"/>
    </location>
</feature>
<dbReference type="InterPro" id="IPR036942">
    <property type="entry name" value="Beta-barrel_TonB_sf"/>
</dbReference>
<protein>
    <submittedName>
        <fullName evidence="10">TonB-dependent receptor</fullName>
    </submittedName>
</protein>
<dbReference type="Gene3D" id="2.60.40.1120">
    <property type="entry name" value="Carboxypeptidase-like, regulatory domain"/>
    <property type="match status" value="1"/>
</dbReference>
<evidence type="ECO:0000313" key="10">
    <source>
        <dbReference type="EMBL" id="RGW82142.1"/>
    </source>
</evidence>
<keyword evidence="8" id="KW-0732">Signal</keyword>
<dbReference type="Gene3D" id="2.170.130.10">
    <property type="entry name" value="TonB-dependent receptor, plug domain"/>
    <property type="match status" value="1"/>
</dbReference>
<proteinExistence type="inferred from homology"/>
<keyword evidence="5 7" id="KW-0472">Membrane</keyword>
<comment type="subcellular location">
    <subcellularLocation>
        <location evidence="1 7">Cell outer membrane</location>
        <topology evidence="1 7">Multi-pass membrane protein</topology>
    </subcellularLocation>
</comment>
<dbReference type="Pfam" id="PF13715">
    <property type="entry name" value="CarbopepD_reg_2"/>
    <property type="match status" value="1"/>
</dbReference>
<accession>A0AA92UDA4</accession>
<keyword evidence="2 7" id="KW-0813">Transport</keyword>
<sequence>MEKRLMTFIACLFLSLGMALAQTQVSGTITSSEDGSPVIGASIKVAGTQTGTVTDVDGNFSLNAPANAKLEISYIGMIGKTVKAGKNMKIVLDPDNNALDDVLVIAYGKTKKSAFTGSAVEIKSEDITAHVASSATTALVGKVAGIQATSSSGEPGSAPTICIRGIGSVSASSQPLYIVDGAPYEAGISNINPADIESISVQKDASASAIYGARGANGVVIITTKKARDGQDARVTFDAKWGSNSRFVPQYDVIKDPAQYYETHFKAMYNSQYYHGATADEAYDFACKNLYNSRDGGLGYQVYTVPQGEQLIGKDFKINPKATLGYSDGTYYYTPDNWYDEVFHSSFRQEYNANVTGSNGKMNYFASAGYLQDGGIVDNSELKRYTARTTVDYQAKKWLKLTTGLSFTHTDSQSPQYDVYTYGSSGNLFYITNNVAPIYPLYVRNADGSIKTEGGRVVYDANQTGFQRPAISGNAVRDNEYNRSHSYRDILQGQWDVQITPIEGLVLDANLNAFSSNTRVNDLASAFANGQADDGIASVSANRYFTVNQRYTINYDKSLGNHHFNILAGYEQYKLKYQYLSGSNTRLYDPFIGELGNAFGTSKKKNNSFTNNYMTEGFFGRVMYDYADKYFVNASLRRDASSAFAPGHRWGTFGSVGLAWQMNKEDFLKDVKWIDLLKLKVSYGSVGNDQLDTTPYANQIGEYYYYWADRYTPSYNEETGQFSVTMSQKGNENLTWETHNDWNVGVDFGFFKNRLTGTIEYYNQKTVDLLWSKSLPLSSGLSVSSYYANIGEMVNRGVEISLEGTPIRTQNFEWSINWNGTLNHNEITKLDPSLGENGLQSSGRVLKVGGSVYEAFMVQYAGVNHETGQAQWYQDVYYNADGKKVESAKAADYAYTKKELTTDITKATQYDCGSTLPTIFGGFGTSVAAYGFDLSAQFSYQLGGKIYDGQYQALMHNGTSQGSAMHKDLLNAWSETNKNSDIPRLSQAAADDPGIGSQTTQDRFLTSSNYLCLNNLTLGYTFPKALIRPLELTNLRIYVAGENIFMLTKRKGLDPRFNYGIGSMTSGSGLAGGGYAALRSITAGISLTF</sequence>
<dbReference type="InterPro" id="IPR012910">
    <property type="entry name" value="Plug_dom"/>
</dbReference>
<evidence type="ECO:0000256" key="6">
    <source>
        <dbReference type="ARBA" id="ARBA00023237"/>
    </source>
</evidence>
<dbReference type="GO" id="GO:0009279">
    <property type="term" value="C:cell outer membrane"/>
    <property type="evidence" value="ECO:0007669"/>
    <property type="project" value="UniProtKB-SubCell"/>
</dbReference>
<dbReference type="Proteomes" id="UP000285776">
    <property type="component" value="Unassembled WGS sequence"/>
</dbReference>
<evidence type="ECO:0000256" key="1">
    <source>
        <dbReference type="ARBA" id="ARBA00004571"/>
    </source>
</evidence>
<keyword evidence="3 7" id="KW-1134">Transmembrane beta strand</keyword>
<dbReference type="InterPro" id="IPR023996">
    <property type="entry name" value="TonB-dep_OMP_SusC/RagA"/>
</dbReference>
<dbReference type="RefSeq" id="WP_118151242.1">
    <property type="nucleotide sequence ID" value="NZ_QSAV01000004.1"/>
</dbReference>
<gene>
    <name evidence="10" type="ORF">DWV53_01740</name>
</gene>
<keyword evidence="6 7" id="KW-0998">Cell outer membrane</keyword>
<evidence type="ECO:0000256" key="7">
    <source>
        <dbReference type="PROSITE-ProRule" id="PRU01360"/>
    </source>
</evidence>
<comment type="caution">
    <text evidence="10">The sequence shown here is derived from an EMBL/GenBank/DDBJ whole genome shotgun (WGS) entry which is preliminary data.</text>
</comment>
<evidence type="ECO:0000256" key="3">
    <source>
        <dbReference type="ARBA" id="ARBA00022452"/>
    </source>
</evidence>
<dbReference type="InterPro" id="IPR008969">
    <property type="entry name" value="CarboxyPept-like_regulatory"/>
</dbReference>